<protein>
    <recommendedName>
        <fullName evidence="3">SinR family protein</fullName>
    </recommendedName>
</protein>
<name>A0ABX8FWJ3_9ACTN</name>
<evidence type="ECO:0000313" key="1">
    <source>
        <dbReference type="EMBL" id="QWB25600.1"/>
    </source>
</evidence>
<evidence type="ECO:0008006" key="3">
    <source>
        <dbReference type="Google" id="ProtNLM"/>
    </source>
</evidence>
<dbReference type="RefSeq" id="WP_215121409.1">
    <property type="nucleotide sequence ID" value="NZ_CP075896.1"/>
</dbReference>
<dbReference type="Proteomes" id="UP000679629">
    <property type="component" value="Chromosome"/>
</dbReference>
<sequence>MALRTKFIGYDLNRPGQDYSSLIKEIKALANGHWHHLDSTWLIRTEKSTSEVRDALKAHIDSGDELLVMDVTGDGWASAGLSQSANDWLRKYL</sequence>
<proteinExistence type="predicted"/>
<keyword evidence="2" id="KW-1185">Reference proteome</keyword>
<accession>A0ABX8FWJ3</accession>
<organism evidence="1 2">
    <name type="scientific">Streptomyces koelreuteriae</name>
    <dbReference type="NCBI Taxonomy" id="2838015"/>
    <lineage>
        <taxon>Bacteria</taxon>
        <taxon>Bacillati</taxon>
        <taxon>Actinomycetota</taxon>
        <taxon>Actinomycetes</taxon>
        <taxon>Kitasatosporales</taxon>
        <taxon>Streptomycetaceae</taxon>
        <taxon>Streptomyces</taxon>
    </lineage>
</organism>
<gene>
    <name evidence="1" type="ORF">KJK29_25220</name>
</gene>
<dbReference type="EMBL" id="CP075896">
    <property type="protein sequence ID" value="QWB25600.1"/>
    <property type="molecule type" value="Genomic_DNA"/>
</dbReference>
<evidence type="ECO:0000313" key="2">
    <source>
        <dbReference type="Proteomes" id="UP000679629"/>
    </source>
</evidence>
<reference evidence="2" key="1">
    <citation type="submission" date="2021-05" db="EMBL/GenBank/DDBJ databases">
        <title>Direct Submission.</title>
        <authorList>
            <person name="Li K."/>
            <person name="Gao J."/>
        </authorList>
    </citation>
    <scope>NUCLEOTIDE SEQUENCE [LARGE SCALE GENOMIC DNA]</scope>
    <source>
        <strain evidence="2">MG62</strain>
    </source>
</reference>